<name>A0ACB7UU63_DIOAL</name>
<keyword evidence="1" id="KW-0723">Serine/threonine-protein kinase</keyword>
<keyword evidence="2" id="KW-1185">Reference proteome</keyword>
<dbReference type="EMBL" id="CM037024">
    <property type="protein sequence ID" value="KAH7664181.1"/>
    <property type="molecule type" value="Genomic_DNA"/>
</dbReference>
<keyword evidence="1" id="KW-0808">Transferase</keyword>
<protein>
    <submittedName>
        <fullName evidence="1">Non-specific serine/threonine protein kinase protein</fullName>
        <ecNumber evidence="1">2.7.11.1</ecNumber>
    </submittedName>
</protein>
<sequence length="93" mass="10651">MQVTCQPLNFLVKEYLVLIFAICIALHSSEHPEKEQRWIAVCNSLLQIGELSELEQNDLMKKHLVSKQDFSVHKGSLHSRKGKGMFIKCILIS</sequence>
<gene>
    <name evidence="1" type="ORF">IHE45_14G104000</name>
</gene>
<accession>A0ACB7UU63</accession>
<organism evidence="1 2">
    <name type="scientific">Dioscorea alata</name>
    <name type="common">Purple yam</name>
    <dbReference type="NCBI Taxonomy" id="55571"/>
    <lineage>
        <taxon>Eukaryota</taxon>
        <taxon>Viridiplantae</taxon>
        <taxon>Streptophyta</taxon>
        <taxon>Embryophyta</taxon>
        <taxon>Tracheophyta</taxon>
        <taxon>Spermatophyta</taxon>
        <taxon>Magnoliopsida</taxon>
        <taxon>Liliopsida</taxon>
        <taxon>Dioscoreales</taxon>
        <taxon>Dioscoreaceae</taxon>
        <taxon>Dioscorea</taxon>
    </lineage>
</organism>
<keyword evidence="1" id="KW-0418">Kinase</keyword>
<evidence type="ECO:0000313" key="2">
    <source>
        <dbReference type="Proteomes" id="UP000827976"/>
    </source>
</evidence>
<proteinExistence type="predicted"/>
<comment type="caution">
    <text evidence="1">The sequence shown here is derived from an EMBL/GenBank/DDBJ whole genome shotgun (WGS) entry which is preliminary data.</text>
</comment>
<dbReference type="EC" id="2.7.11.1" evidence="1"/>
<evidence type="ECO:0000313" key="1">
    <source>
        <dbReference type="EMBL" id="KAH7664181.1"/>
    </source>
</evidence>
<dbReference type="Proteomes" id="UP000827976">
    <property type="component" value="Chromosome 14"/>
</dbReference>
<reference evidence="2" key="1">
    <citation type="journal article" date="2022" name="Nat. Commun.">
        <title>Chromosome evolution and the genetic basis of agronomically important traits in greater yam.</title>
        <authorList>
            <person name="Bredeson J.V."/>
            <person name="Lyons J.B."/>
            <person name="Oniyinde I.O."/>
            <person name="Okereke N.R."/>
            <person name="Kolade O."/>
            <person name="Nnabue I."/>
            <person name="Nwadili C.O."/>
            <person name="Hribova E."/>
            <person name="Parker M."/>
            <person name="Nwogha J."/>
            <person name="Shu S."/>
            <person name="Carlson J."/>
            <person name="Kariba R."/>
            <person name="Muthemba S."/>
            <person name="Knop K."/>
            <person name="Barton G.J."/>
            <person name="Sherwood A.V."/>
            <person name="Lopez-Montes A."/>
            <person name="Asiedu R."/>
            <person name="Jamnadass R."/>
            <person name="Muchugi A."/>
            <person name="Goodstein D."/>
            <person name="Egesi C.N."/>
            <person name="Featherston J."/>
            <person name="Asfaw A."/>
            <person name="Simpson G.G."/>
            <person name="Dolezel J."/>
            <person name="Hendre P.S."/>
            <person name="Van Deynze A."/>
            <person name="Kumar P.L."/>
            <person name="Obidiegwu J.E."/>
            <person name="Bhattacharjee R."/>
            <person name="Rokhsar D.S."/>
        </authorList>
    </citation>
    <scope>NUCLEOTIDE SEQUENCE [LARGE SCALE GENOMIC DNA]</scope>
    <source>
        <strain evidence="2">cv. TDa95/00328</strain>
    </source>
</reference>